<comment type="similarity">
    <text evidence="1 9">Belongs to the protein prenyltransferase subunit alpha family.</text>
</comment>
<sequence>MHGRIKTRSTEEEAARKLKERQAKVVAYKQISSQIFEMREKKQLNGVLMNLLAQALSANPDIYTFWNIRKEVLQYLVAQNELDQVDISETQTLYDAELPLTENCLRVNPKSYSTWHHRCWVLSNAPNVNWDNELQICTKYLKMDERNFHCWDYRRFVVYKAHTTAKDELAFSTKKIHENFSNYSAWHYRSKLLPLLYADRTENRLCDSKLQEELELVLNAAFTDPSDSSAWFYQRWLLGKQEVSLEIVSAVLYQNTLHVALSKHANCTSNGEYTIRLIGYNEDVECEWNPMLSSNRLLQTLWQGIFAKDIKLIPGLAIELLSSTTHEIICRQDLKIVDPSHGRCIGFKKIHFSPKFGDRVRTELATQMEACKSLLELEPDSKWTLLTLALILRALDSKKYHEESLGLLEKIRKVDHMRKGYYSDLRNRWVIEQAIEEWLEQYNPTDEKRNTLDLRNKNLTAVYHKQYFLIANCVDLRGNNLCPKFLEKLQSMFKVIFVDKDDSYVSENEDFGSIDSIIKVDSSSDNILT</sequence>
<evidence type="ECO:0000256" key="4">
    <source>
        <dbReference type="ARBA" id="ARBA00022602"/>
    </source>
</evidence>
<proteinExistence type="inferred from homology"/>
<dbReference type="EMBL" id="GIIL01000815">
    <property type="protein sequence ID" value="NOV44541.1"/>
    <property type="molecule type" value="Transcribed_RNA"/>
</dbReference>
<evidence type="ECO:0000256" key="5">
    <source>
        <dbReference type="ARBA" id="ARBA00022679"/>
    </source>
</evidence>
<evidence type="ECO:0000256" key="2">
    <source>
        <dbReference type="ARBA" id="ARBA00012656"/>
    </source>
</evidence>
<name>A0A6M2DHR2_XENCH</name>
<keyword evidence="5 9" id="KW-0808">Transferase</keyword>
<dbReference type="GO" id="GO:0005968">
    <property type="term" value="C:Rab-protein geranylgeranyltransferase complex"/>
    <property type="evidence" value="ECO:0007669"/>
    <property type="project" value="TreeGrafter"/>
</dbReference>
<organism evidence="10">
    <name type="scientific">Xenopsylla cheopis</name>
    <name type="common">Oriental rat flea</name>
    <name type="synonym">Pulex cheopis</name>
    <dbReference type="NCBI Taxonomy" id="163159"/>
    <lineage>
        <taxon>Eukaryota</taxon>
        <taxon>Metazoa</taxon>
        <taxon>Ecdysozoa</taxon>
        <taxon>Arthropoda</taxon>
        <taxon>Hexapoda</taxon>
        <taxon>Insecta</taxon>
        <taxon>Pterygota</taxon>
        <taxon>Neoptera</taxon>
        <taxon>Endopterygota</taxon>
        <taxon>Siphonaptera</taxon>
        <taxon>Pulicidae</taxon>
        <taxon>Xenopsyllinae</taxon>
        <taxon>Xenopsylla</taxon>
    </lineage>
</organism>
<dbReference type="Gene3D" id="1.25.40.120">
    <property type="entry name" value="Protein prenylyltransferase"/>
    <property type="match status" value="1"/>
</dbReference>
<dbReference type="PROSITE" id="PS51147">
    <property type="entry name" value="PFTA"/>
    <property type="match status" value="4"/>
</dbReference>
<comment type="function">
    <text evidence="9">Catalyzes the transfer of a geranyl-geranyl moiety from geranyl-geranyl pyrophosphate to cysteines occuring in specific C-terminal amino acid sequences.</text>
</comment>
<accession>A0A6M2DHR2</accession>
<dbReference type="AlphaFoldDB" id="A0A6M2DHR2"/>
<evidence type="ECO:0000256" key="6">
    <source>
        <dbReference type="ARBA" id="ARBA00022737"/>
    </source>
</evidence>
<evidence type="ECO:0000256" key="3">
    <source>
        <dbReference type="ARBA" id="ARBA00014772"/>
    </source>
</evidence>
<reference evidence="10" key="1">
    <citation type="submission" date="2020-03" db="EMBL/GenBank/DDBJ databases">
        <title>Transcriptomic Profiling of the Digestive Tract of the Rat Flea, Xenopsylla cheopis, Following Blood Feeding and Infection with Yersinia pestis.</title>
        <authorList>
            <person name="Bland D.M."/>
            <person name="Martens C.A."/>
            <person name="Virtaneva K."/>
            <person name="Kanakabandi K."/>
            <person name="Long D."/>
            <person name="Rosenke R."/>
            <person name="Saturday G.A."/>
            <person name="Hoyt F.H."/>
            <person name="Bruno D.P."/>
            <person name="Ribeiro J.M.C."/>
            <person name="Hinnebusch J."/>
        </authorList>
    </citation>
    <scope>NUCLEOTIDE SEQUENCE</scope>
</reference>
<dbReference type="PANTHER" id="PTHR11129:SF2">
    <property type="entry name" value="GERANYLGERANYL TRANSFERASE TYPE-2 SUBUNIT ALPHA"/>
    <property type="match status" value="1"/>
</dbReference>
<dbReference type="EC" id="2.5.1.60" evidence="2 9"/>
<evidence type="ECO:0000256" key="8">
    <source>
        <dbReference type="ARBA" id="ARBA00047658"/>
    </source>
</evidence>
<evidence type="ECO:0000313" key="10">
    <source>
        <dbReference type="EMBL" id="NOV44541.1"/>
    </source>
</evidence>
<dbReference type="FunFam" id="1.25.40.120:FF:000035">
    <property type="entry name" value="Geranylgeranyl transferase type-2 subunit alpha"/>
    <property type="match status" value="1"/>
</dbReference>
<dbReference type="Gene3D" id="2.60.40.1130">
    <property type="entry name" value="Rab geranylgeranyltransferase alpha-subunit, insert domain"/>
    <property type="match status" value="1"/>
</dbReference>
<evidence type="ECO:0000256" key="7">
    <source>
        <dbReference type="ARBA" id="ARBA00031267"/>
    </source>
</evidence>
<dbReference type="InterPro" id="IPR002088">
    <property type="entry name" value="Prenyl_trans_a"/>
</dbReference>
<evidence type="ECO:0000256" key="1">
    <source>
        <dbReference type="ARBA" id="ARBA00006734"/>
    </source>
</evidence>
<dbReference type="SUPFAM" id="SSF48439">
    <property type="entry name" value="Protein prenylyltransferase"/>
    <property type="match status" value="1"/>
</dbReference>
<dbReference type="GO" id="GO:0004663">
    <property type="term" value="F:Rab geranylgeranyltransferase activity"/>
    <property type="evidence" value="ECO:0007669"/>
    <property type="project" value="UniProtKB-UniRule"/>
</dbReference>
<protein>
    <recommendedName>
        <fullName evidence="3 9">Geranylgeranyl transferase type-2 subunit alpha</fullName>
        <ecNumber evidence="2 9">2.5.1.60</ecNumber>
    </recommendedName>
    <alternativeName>
        <fullName evidence="7 9">Geranylgeranyl transferase type II subunit alpha</fullName>
    </alternativeName>
</protein>
<dbReference type="GO" id="GO:0097354">
    <property type="term" value="P:prenylation"/>
    <property type="evidence" value="ECO:0007669"/>
    <property type="project" value="UniProtKB-UniRule"/>
</dbReference>
<dbReference type="PANTHER" id="PTHR11129">
    <property type="entry name" value="PROTEIN FARNESYLTRANSFERASE ALPHA SUBUNIT/RAB GERANYLGERANYL TRANSFERASE ALPHA SUBUNIT"/>
    <property type="match status" value="1"/>
</dbReference>
<comment type="catalytic activity">
    <reaction evidence="8 9">
        <text>geranylgeranyl diphosphate + L-cysteinyl-[protein] = S-geranylgeranyl-L-cysteinyl-[protein] + diphosphate</text>
        <dbReference type="Rhea" id="RHEA:21240"/>
        <dbReference type="Rhea" id="RHEA-COMP:10131"/>
        <dbReference type="Rhea" id="RHEA-COMP:11537"/>
        <dbReference type="ChEBI" id="CHEBI:29950"/>
        <dbReference type="ChEBI" id="CHEBI:33019"/>
        <dbReference type="ChEBI" id="CHEBI:57533"/>
        <dbReference type="ChEBI" id="CHEBI:86021"/>
        <dbReference type="EC" id="2.5.1.60"/>
    </reaction>
</comment>
<keyword evidence="6" id="KW-0677">Repeat</keyword>
<dbReference type="Pfam" id="PF01239">
    <property type="entry name" value="PPTA"/>
    <property type="match status" value="4"/>
</dbReference>
<keyword evidence="4 9" id="KW-0637">Prenyltransferase</keyword>
<evidence type="ECO:0000256" key="9">
    <source>
        <dbReference type="RuleBase" id="RU367120"/>
    </source>
</evidence>